<keyword evidence="3" id="KW-1185">Reference proteome</keyword>
<protein>
    <submittedName>
        <fullName evidence="2">Uncharacterized protein</fullName>
    </submittedName>
</protein>
<dbReference type="OrthoDB" id="2585251at2759"/>
<reference evidence="2 3" key="1">
    <citation type="journal article" date="2015" name="Sci. Rep.">
        <title>Chromosome-level genome map provides insights into diverse defense mechanisms in the medicinal fungus Ganoderma sinense.</title>
        <authorList>
            <person name="Zhu Y."/>
            <person name="Xu J."/>
            <person name="Sun C."/>
            <person name="Zhou S."/>
            <person name="Xu H."/>
            <person name="Nelson D.R."/>
            <person name="Qian J."/>
            <person name="Song J."/>
            <person name="Luo H."/>
            <person name="Xiang L."/>
            <person name="Li Y."/>
            <person name="Xu Z."/>
            <person name="Ji A."/>
            <person name="Wang L."/>
            <person name="Lu S."/>
            <person name="Hayward A."/>
            <person name="Sun W."/>
            <person name="Li X."/>
            <person name="Schwartz D.C."/>
            <person name="Wang Y."/>
            <person name="Chen S."/>
        </authorList>
    </citation>
    <scope>NUCLEOTIDE SEQUENCE [LARGE SCALE GENOMIC DNA]</scope>
    <source>
        <strain evidence="2 3">ZZ0214-1</strain>
    </source>
</reference>
<name>A0A2G8SA25_9APHY</name>
<accession>A0A2G8SA25</accession>
<organism evidence="2 3">
    <name type="scientific">Ganoderma sinense ZZ0214-1</name>
    <dbReference type="NCBI Taxonomy" id="1077348"/>
    <lineage>
        <taxon>Eukaryota</taxon>
        <taxon>Fungi</taxon>
        <taxon>Dikarya</taxon>
        <taxon>Basidiomycota</taxon>
        <taxon>Agaricomycotina</taxon>
        <taxon>Agaricomycetes</taxon>
        <taxon>Polyporales</taxon>
        <taxon>Polyporaceae</taxon>
        <taxon>Ganoderma</taxon>
    </lineage>
</organism>
<feature type="region of interest" description="Disordered" evidence="1">
    <location>
        <begin position="1"/>
        <end position="26"/>
    </location>
</feature>
<dbReference type="AlphaFoldDB" id="A0A2G8SA25"/>
<sequence>MQLASSGFRALKGGGQHHLESRSGPLSRSIHIPAFTRPPPNKPSTATAQAVFRYARTAISRFVAHLTTPGTLHSSIHVHSGASGTRMFHRPATRMPTIQDRLSFPARQILSKPLAVPFLPRPPVVPRHIAQVGLGTARNFSTGRPIFQHLIENVPVYARAFNEVDWDLRLEEERARLRLEKQKARRAAKAAKKPQAPLRPVKQNVVSAPVANVVESEKDELEHYFPTPAVPEVTTHLLIPLAPTPTSRLPLPPNPPPSSSAHPLLPLDVIASLHAGHGTHALRVSTVFARLDTARIFDEPGVHCEARGDPSGLCTVLEVRFEGWTASKVRGILGEAGTGWCVLEEVWHDEEHAEAEEMDAALETLSIGESEASRNVSLSSLSDMNGSWSMSDSSIDPSRSFVLPTLDFSASFAAPTWSPAPIPPSGSSTPMSDLEFHNVWTQMESRASSPGNFGSDGDSEVGSVGSEWHELSRAPSVSDVRFGFSSQFSERMQGPDGPREEMF</sequence>
<feature type="region of interest" description="Disordered" evidence="1">
    <location>
        <begin position="445"/>
        <end position="467"/>
    </location>
</feature>
<dbReference type="Proteomes" id="UP000230002">
    <property type="component" value="Unassembled WGS sequence"/>
</dbReference>
<dbReference type="EMBL" id="AYKW01000014">
    <property type="protein sequence ID" value="PIL30604.1"/>
    <property type="molecule type" value="Genomic_DNA"/>
</dbReference>
<evidence type="ECO:0000256" key="1">
    <source>
        <dbReference type="SAM" id="MobiDB-lite"/>
    </source>
</evidence>
<evidence type="ECO:0000313" key="3">
    <source>
        <dbReference type="Proteomes" id="UP000230002"/>
    </source>
</evidence>
<comment type="caution">
    <text evidence="2">The sequence shown here is derived from an EMBL/GenBank/DDBJ whole genome shotgun (WGS) entry which is preliminary data.</text>
</comment>
<gene>
    <name evidence="2" type="ORF">GSI_07305</name>
</gene>
<dbReference type="STRING" id="1077348.A0A2G8SA25"/>
<proteinExistence type="predicted"/>
<evidence type="ECO:0000313" key="2">
    <source>
        <dbReference type="EMBL" id="PIL30604.1"/>
    </source>
</evidence>